<evidence type="ECO:0000256" key="1">
    <source>
        <dbReference type="SAM" id="SignalP"/>
    </source>
</evidence>
<proteinExistence type="predicted"/>
<dbReference type="AlphaFoldDB" id="F0X246"/>
<dbReference type="HOGENOM" id="CLU_396603_0_0_1"/>
<feature type="chain" id="PRO_5003263683" evidence="1">
    <location>
        <begin position="21"/>
        <end position="668"/>
    </location>
</feature>
<sequence>MRALVLAALISISEVERANCGSKMHGIFNLSIPKNSIDSPCHECLVKYLGATQLNLLEVNDDFRLYWAVGYTDIAQRFIKQCNTENKCIVSEELQQNYIPQYPSGGQQQFEAPANLHAFEYNIHNFANLITGTIISRRAFIPEAYSRQRKHEVSSFTRKQLPEISVFFADKWNENEPRKSVENYYIFDSLMQCIVVPSLRQDGTCKECLAMHSKSSTIRAYFFYHKSATLSGELFMFPSDHVASIIKNCEQVFCFQLFALEPRECNDWEHFFKKLHHVSKSSKLTHGQSSQYRNFADANEESEVLRNEEIKKVMEHIGLIRMPRHCEDNEARKAIAAYIIPPSPEDICFIITARPLTRMKCISCVLKKENIARLVVFLSLSNALVLTKRKSIGKCARCTAVKELSADACRNILDGPVMKTETYEHPSKLHLLNGLGKNCIVSYHQSTRQDKCFQCMKSVLGVDVKPYIIMKTSILLRTLKSDSKLKTASYEELLQCRNSKDCTRIQLVPYKFCSVHQSFQVLDSAKSAAQSKANKFSPDRIQVGIWPPQKHRIVPNVDFRLFQASSLSHSQSGYDIEMWPTYNTIAVVEFTYAKFKEFDCVKCLVQLSEVFLAYTALDSRYGYVWMRQSSSALLKLCVGVHCLSLFYDETREQIERPVGLRRLTSKEI</sequence>
<gene>
    <name evidence="2" type="primary">AlNc14C832G12555</name>
    <name evidence="2" type="ORF">ALNC14_140620</name>
</gene>
<organism evidence="2">
    <name type="scientific">Albugo laibachii Nc14</name>
    <dbReference type="NCBI Taxonomy" id="890382"/>
    <lineage>
        <taxon>Eukaryota</taxon>
        <taxon>Sar</taxon>
        <taxon>Stramenopiles</taxon>
        <taxon>Oomycota</taxon>
        <taxon>Peronosporomycetes</taxon>
        <taxon>Albuginales</taxon>
        <taxon>Albuginaceae</taxon>
        <taxon>Albugo</taxon>
    </lineage>
</organism>
<reference evidence="2" key="2">
    <citation type="submission" date="2011-02" db="EMBL/GenBank/DDBJ databases">
        <authorList>
            <person name="MacLean D."/>
        </authorList>
    </citation>
    <scope>NUCLEOTIDE SEQUENCE</scope>
</reference>
<dbReference type="EMBL" id="FR824742">
    <property type="protein sequence ID" value="CCA27918.1"/>
    <property type="molecule type" value="Genomic_DNA"/>
</dbReference>
<keyword evidence="1" id="KW-0732">Signal</keyword>
<evidence type="ECO:0000313" key="2">
    <source>
        <dbReference type="EMBL" id="CCA27918.1"/>
    </source>
</evidence>
<accession>F0X246</accession>
<protein>
    <submittedName>
        <fullName evidence="2">CHXC9</fullName>
    </submittedName>
</protein>
<reference evidence="2" key="1">
    <citation type="journal article" date="2011" name="PLoS Biol.">
        <title>Gene gain and loss during evolution of obligate parasitism in the white rust pathogen of Arabidopsis thaliana.</title>
        <authorList>
            <person name="Kemen E."/>
            <person name="Gardiner A."/>
            <person name="Schultz-Larsen T."/>
            <person name="Kemen A.C."/>
            <person name="Balmuth A.L."/>
            <person name="Robert-Seilaniantz A."/>
            <person name="Bailey K."/>
            <person name="Holub E."/>
            <person name="Studholme D.J."/>
            <person name="Maclean D."/>
            <person name="Jones J.D."/>
        </authorList>
    </citation>
    <scope>NUCLEOTIDE SEQUENCE</scope>
</reference>
<name>F0X246_9STRA</name>
<feature type="signal peptide" evidence="1">
    <location>
        <begin position="1"/>
        <end position="20"/>
    </location>
</feature>